<accession>A0A4Y7IPI6</accession>
<name>A0A4Y7IPI6_PAPSO</name>
<organism evidence="2 3">
    <name type="scientific">Papaver somniferum</name>
    <name type="common">Opium poppy</name>
    <dbReference type="NCBI Taxonomy" id="3469"/>
    <lineage>
        <taxon>Eukaryota</taxon>
        <taxon>Viridiplantae</taxon>
        <taxon>Streptophyta</taxon>
        <taxon>Embryophyta</taxon>
        <taxon>Tracheophyta</taxon>
        <taxon>Spermatophyta</taxon>
        <taxon>Magnoliopsida</taxon>
        <taxon>Ranunculales</taxon>
        <taxon>Papaveraceae</taxon>
        <taxon>Papaveroideae</taxon>
        <taxon>Papaver</taxon>
    </lineage>
</organism>
<dbReference type="Gramene" id="RZC49409">
    <property type="protein sequence ID" value="RZC49409"/>
    <property type="gene ID" value="C5167_017831"/>
</dbReference>
<gene>
    <name evidence="2" type="ORF">C5167_017831</name>
</gene>
<protein>
    <recommendedName>
        <fullName evidence="4">Secreted protein</fullName>
    </recommendedName>
</protein>
<feature type="signal peptide" evidence="1">
    <location>
        <begin position="1"/>
        <end position="18"/>
    </location>
</feature>
<keyword evidence="1" id="KW-0732">Signal</keyword>
<sequence>MYVLAAQFFVFGVASVWCSSSRSLQTIEFHCLDTNFAAQTTHRQGRKTMQTLITLAQHTFELYPEYRITNEGLKR</sequence>
<keyword evidence="3" id="KW-1185">Reference proteome</keyword>
<feature type="chain" id="PRO_5021323634" description="Secreted protein" evidence="1">
    <location>
        <begin position="19"/>
        <end position="75"/>
    </location>
</feature>
<proteinExistence type="predicted"/>
<evidence type="ECO:0000256" key="1">
    <source>
        <dbReference type="SAM" id="SignalP"/>
    </source>
</evidence>
<dbReference type="Proteomes" id="UP000316621">
    <property type="component" value="Chromosome 2"/>
</dbReference>
<evidence type="ECO:0000313" key="2">
    <source>
        <dbReference type="EMBL" id="RZC49409.1"/>
    </source>
</evidence>
<dbReference type="EMBL" id="CM010716">
    <property type="protein sequence ID" value="RZC49409.1"/>
    <property type="molecule type" value="Genomic_DNA"/>
</dbReference>
<reference evidence="2 3" key="1">
    <citation type="journal article" date="2018" name="Science">
        <title>The opium poppy genome and morphinan production.</title>
        <authorList>
            <person name="Guo L."/>
            <person name="Winzer T."/>
            <person name="Yang X."/>
            <person name="Li Y."/>
            <person name="Ning Z."/>
            <person name="He Z."/>
            <person name="Teodor R."/>
            <person name="Lu Y."/>
            <person name="Bowser T.A."/>
            <person name="Graham I.A."/>
            <person name="Ye K."/>
        </authorList>
    </citation>
    <scope>NUCLEOTIDE SEQUENCE [LARGE SCALE GENOMIC DNA]</scope>
    <source>
        <strain evidence="3">cv. HN1</strain>
        <tissue evidence="2">Leaves</tissue>
    </source>
</reference>
<evidence type="ECO:0008006" key="4">
    <source>
        <dbReference type="Google" id="ProtNLM"/>
    </source>
</evidence>
<evidence type="ECO:0000313" key="3">
    <source>
        <dbReference type="Proteomes" id="UP000316621"/>
    </source>
</evidence>
<dbReference type="AlphaFoldDB" id="A0A4Y7IPI6"/>